<name>A0A059XZG9_MYCBV</name>
<dbReference type="KEGG" id="mbq:K668_02280"/>
<dbReference type="InterPro" id="IPR054781">
    <property type="entry name" value="Asp23-rel"/>
</dbReference>
<dbReference type="NCBIfam" id="NF045836">
    <property type="entry name" value="MMB_0454_fam"/>
    <property type="match status" value="1"/>
</dbReference>
<gene>
    <name evidence="1" type="ORF">K668_02280</name>
</gene>
<organism evidence="1 2">
    <name type="scientific">Mycoplasmopsis bovis CQ-W70</name>
    <dbReference type="NCBI Taxonomy" id="1316930"/>
    <lineage>
        <taxon>Bacteria</taxon>
        <taxon>Bacillati</taxon>
        <taxon>Mycoplasmatota</taxon>
        <taxon>Mycoplasmoidales</taxon>
        <taxon>Metamycoplasmataceae</taxon>
        <taxon>Mycoplasmopsis</taxon>
    </lineage>
</organism>
<dbReference type="EMBL" id="CP005933">
    <property type="protein sequence ID" value="AIA34034.1"/>
    <property type="molecule type" value="Genomic_DNA"/>
</dbReference>
<dbReference type="RefSeq" id="WP_013456142.1">
    <property type="nucleotide sequence ID" value="NZ_CP005933.1"/>
</dbReference>
<protein>
    <submittedName>
        <fullName evidence="1">Uncharacterized protein</fullName>
    </submittedName>
</protein>
<accession>A0A059XZG9</accession>
<dbReference type="PATRIC" id="fig|1316930.3.peg.468"/>
<dbReference type="GeneID" id="31507751"/>
<proteinExistence type="predicted"/>
<sequence>MNFLSTAFGINERVSVTEKALLNLINNAVSEIKGIKLANVPRITFLPDQSNATFIIDVKIKKNYSLKTTIEGLREEITKNFETLLDFKPHNIRICFVEFY</sequence>
<evidence type="ECO:0000313" key="2">
    <source>
        <dbReference type="Proteomes" id="UP000027182"/>
    </source>
</evidence>
<evidence type="ECO:0000313" key="1">
    <source>
        <dbReference type="EMBL" id="AIA34034.1"/>
    </source>
</evidence>
<dbReference type="HOGENOM" id="CLU_2302732_0_0_14"/>
<reference evidence="1 2" key="1">
    <citation type="submission" date="2013-04" db="EMBL/GenBank/DDBJ databases">
        <authorList>
            <person name="Lin L."/>
            <person name="Zeng Z."/>
            <person name="Xie J."/>
            <person name="Luo L."/>
            <person name="Yang Z."/>
            <person name="Liang W."/>
            <person name="Lin H."/>
            <person name="Dong C."/>
            <person name="Sun Y."/>
        </authorList>
    </citation>
    <scope>NUCLEOTIDE SEQUENCE [LARGE SCALE GENOMIC DNA]</scope>
    <source>
        <strain evidence="1 2">CQ-W70</strain>
    </source>
</reference>
<dbReference type="AlphaFoldDB" id="A0A059XZG9"/>
<dbReference type="Proteomes" id="UP000027182">
    <property type="component" value="Chromosome"/>
</dbReference>